<sequence>MRDVKWITNDDAMLSLMTNNLCCQVIELHQGQIDLLVTPSGKYAIEALWIDADFKVHATLRDMQVPKDRISTVGKYREVIVTRIGITPSQGEIEVTTIEQEKEELKEGADKGIPNGTEVSTKDNDIISKLAHFRTNNIPCDADDEGLLFYKADSSCRVQSWSKSHTLPISVYLVDLNNPGQRELYQVMDVKVPKVFPPKVTPNIGHLLKELMLTKAPCYRADNELISDPNGNLVIDSFEFDSKQNCFVVLLAHMISGARYPVHIKSVREAAVKPETSQAVRSSDADAVAYHLFSPQAMERIAARYQLGSDKYGAYNWTKGFSWGQIINHSLRHIFHYLAGDRREDHLAGAAWGLITLMHFEETKTGTNDLHRYVETYDGIKPKDGGTEISDTTLHS</sequence>
<gene>
    <name evidence="2" type="ORF">UFOVP448_51</name>
</gene>
<feature type="domain" description="dATP/dGTP diphosphohydrolase N-terminal" evidence="1">
    <location>
        <begin position="279"/>
        <end position="369"/>
    </location>
</feature>
<reference evidence="2" key="1">
    <citation type="submission" date="2020-04" db="EMBL/GenBank/DDBJ databases">
        <authorList>
            <person name="Chiriac C."/>
            <person name="Salcher M."/>
            <person name="Ghai R."/>
            <person name="Kavagutti S V."/>
        </authorList>
    </citation>
    <scope>NUCLEOTIDE SEQUENCE</scope>
</reference>
<accession>A0A6J5MGV0</accession>
<dbReference type="Pfam" id="PF18909">
    <property type="entry name" value="dGTP_diPhyd_N"/>
    <property type="match status" value="1"/>
</dbReference>
<name>A0A6J5MGV0_9CAUD</name>
<protein>
    <recommendedName>
        <fullName evidence="1">dATP/dGTP diphosphohydrolase N-terminal domain-containing protein</fullName>
    </recommendedName>
</protein>
<dbReference type="EMBL" id="LR796422">
    <property type="protein sequence ID" value="CAB4142929.1"/>
    <property type="molecule type" value="Genomic_DNA"/>
</dbReference>
<proteinExistence type="predicted"/>
<evidence type="ECO:0000313" key="2">
    <source>
        <dbReference type="EMBL" id="CAB4142929.1"/>
    </source>
</evidence>
<evidence type="ECO:0000259" key="1">
    <source>
        <dbReference type="Pfam" id="PF18909"/>
    </source>
</evidence>
<organism evidence="2">
    <name type="scientific">uncultured Caudovirales phage</name>
    <dbReference type="NCBI Taxonomy" id="2100421"/>
    <lineage>
        <taxon>Viruses</taxon>
        <taxon>Duplodnaviria</taxon>
        <taxon>Heunggongvirae</taxon>
        <taxon>Uroviricota</taxon>
        <taxon>Caudoviricetes</taxon>
        <taxon>Peduoviridae</taxon>
        <taxon>Maltschvirus</taxon>
        <taxon>Maltschvirus maltsch</taxon>
    </lineage>
</organism>
<dbReference type="InterPro" id="IPR044038">
    <property type="entry name" value="dATP/dGTP_diPOhydrolase_N"/>
</dbReference>